<evidence type="ECO:0000313" key="6">
    <source>
        <dbReference type="EMBL" id="JAC62981.1"/>
    </source>
</evidence>
<dbReference type="InterPro" id="IPR008429">
    <property type="entry name" value="CLPTM1"/>
</dbReference>
<protein>
    <submittedName>
        <fullName evidence="6">Uncharacterized protein</fullName>
    </submittedName>
</protein>
<evidence type="ECO:0000256" key="3">
    <source>
        <dbReference type="ARBA" id="ARBA00022692"/>
    </source>
</evidence>
<comment type="subcellular location">
    <subcellularLocation>
        <location evidence="1">Membrane</location>
        <topology evidence="1">Multi-pass membrane protein</topology>
    </subcellularLocation>
</comment>
<comment type="similarity">
    <text evidence="2">Belongs to the CLPTM1 family.</text>
</comment>
<reference evidence="6" key="1">
    <citation type="submission" date="2014-05" db="EMBL/GenBank/DDBJ databases">
        <title>The transcriptome of the halophilic microalga Tetraselmis sp. GSL018 isolated from the Great Salt Lake, Utah.</title>
        <authorList>
            <person name="Jinkerson R.E."/>
            <person name="D'Adamo S."/>
            <person name="Posewitz M.C."/>
        </authorList>
    </citation>
    <scope>NUCLEOTIDE SEQUENCE</scope>
    <source>
        <strain evidence="6">GSL018</strain>
    </source>
</reference>
<dbReference type="AlphaFoldDB" id="A0A061QXD3"/>
<evidence type="ECO:0000256" key="4">
    <source>
        <dbReference type="ARBA" id="ARBA00022989"/>
    </source>
</evidence>
<dbReference type="Pfam" id="PF05602">
    <property type="entry name" value="CLPTM1"/>
    <property type="match status" value="1"/>
</dbReference>
<dbReference type="EMBL" id="GBEZ01023952">
    <property type="protein sequence ID" value="JAC62981.1"/>
    <property type="molecule type" value="Transcribed_RNA"/>
</dbReference>
<dbReference type="GO" id="GO:0016020">
    <property type="term" value="C:membrane"/>
    <property type="evidence" value="ECO:0007669"/>
    <property type="project" value="UniProtKB-SubCell"/>
</dbReference>
<sequence length="91" mass="10289">MTRGSQLVRENVFNPGELLDMWVYSSNSPQFREGDPDLRLLWHLEGVKLGEEPERSLSLLHPVNAALQNNGTAYLHAFFARSGMPHLPSDE</sequence>
<keyword evidence="5" id="KW-0472">Membrane</keyword>
<organism evidence="6">
    <name type="scientific">Tetraselmis sp. GSL018</name>
    <dbReference type="NCBI Taxonomy" id="582737"/>
    <lineage>
        <taxon>Eukaryota</taxon>
        <taxon>Viridiplantae</taxon>
        <taxon>Chlorophyta</taxon>
        <taxon>core chlorophytes</taxon>
        <taxon>Chlorodendrophyceae</taxon>
        <taxon>Chlorodendrales</taxon>
        <taxon>Chlorodendraceae</taxon>
        <taxon>Tetraselmis</taxon>
    </lineage>
</organism>
<name>A0A061QXD3_9CHLO</name>
<feature type="non-terminal residue" evidence="6">
    <location>
        <position position="91"/>
    </location>
</feature>
<evidence type="ECO:0000256" key="2">
    <source>
        <dbReference type="ARBA" id="ARBA00009310"/>
    </source>
</evidence>
<evidence type="ECO:0000256" key="5">
    <source>
        <dbReference type="ARBA" id="ARBA00023136"/>
    </source>
</evidence>
<gene>
    <name evidence="6" type="ORF">TSPGSL018_21789</name>
</gene>
<keyword evidence="4" id="KW-1133">Transmembrane helix</keyword>
<keyword evidence="3" id="KW-0812">Transmembrane</keyword>
<evidence type="ECO:0000256" key="1">
    <source>
        <dbReference type="ARBA" id="ARBA00004141"/>
    </source>
</evidence>
<proteinExistence type="inferred from homology"/>
<accession>A0A061QXD3</accession>